<geneLocation type="plasmid" evidence="2">
    <name>pvs127</name>
</geneLocation>
<keyword evidence="2" id="KW-1185">Reference proteome</keyword>
<protein>
    <submittedName>
        <fullName evidence="1">Uncharacterized protein</fullName>
    </submittedName>
</protein>
<sequence length="129" mass="14942">MNQLMINQSQHSAFVLTEVLNATGYDYVRGGCSVKDFDESYLFRQYSYDEAGKWWVFLNHIEEWLVAGKPVTGFLWSFLLYVINPKSEMTGFVCLLLDFEPLEAQNKLGMFKLALTDIRAKKRIEQSVV</sequence>
<evidence type="ECO:0000313" key="1">
    <source>
        <dbReference type="EMBL" id="ANU39418.1"/>
    </source>
</evidence>
<dbReference type="EMBL" id="CP016416">
    <property type="protein sequence ID" value="ANU39418.1"/>
    <property type="molecule type" value="Genomic_DNA"/>
</dbReference>
<accession>A0A1C7FI08</accession>
<dbReference type="RefSeq" id="WP_065546893.1">
    <property type="nucleotide sequence ID" value="NZ_CP016416.1"/>
</dbReference>
<organism evidence="1 2">
    <name type="scientific">Vibrio scophthalmi</name>
    <dbReference type="NCBI Taxonomy" id="45658"/>
    <lineage>
        <taxon>Bacteria</taxon>
        <taxon>Pseudomonadati</taxon>
        <taxon>Pseudomonadota</taxon>
        <taxon>Gammaproteobacteria</taxon>
        <taxon>Vibrionales</taxon>
        <taxon>Vibrionaceae</taxon>
        <taxon>Vibrio</taxon>
    </lineage>
</organism>
<gene>
    <name evidence="1" type="ORF">VSVS05_04383</name>
</gene>
<proteinExistence type="predicted"/>
<reference evidence="1 2" key="1">
    <citation type="submission" date="2016-07" db="EMBL/GenBank/DDBJ databases">
        <title>Genome sequencing of Vibrio scophthalmi strain VS-05, an isolated from Paralichthys olivaceus.</title>
        <authorList>
            <person name="Han H.-J."/>
        </authorList>
    </citation>
    <scope>NUCLEOTIDE SEQUENCE [LARGE SCALE GENOMIC DNA]</scope>
    <source>
        <strain evidence="1 2">VS-05</strain>
        <plasmid evidence="2">pvs127</plasmid>
    </source>
</reference>
<dbReference type="AlphaFoldDB" id="A0A1C7FI08"/>
<name>A0A1C7FI08_9VIBR</name>
<evidence type="ECO:0000313" key="2">
    <source>
        <dbReference type="Proteomes" id="UP000092528"/>
    </source>
</evidence>
<keyword evidence="1" id="KW-0614">Plasmid</keyword>
<dbReference type="Proteomes" id="UP000092528">
    <property type="component" value="Plasmid pVS127"/>
</dbReference>